<keyword evidence="4 5" id="KW-0574">Periplasm</keyword>
<comment type="function">
    <text evidence="5">Required for the activity of the bacterial periplasmic transport system of putrescine.</text>
</comment>
<dbReference type="GO" id="GO:0042597">
    <property type="term" value="C:periplasmic space"/>
    <property type="evidence" value="ECO:0007669"/>
    <property type="project" value="UniProtKB-SubCell"/>
</dbReference>
<dbReference type="AlphaFoldDB" id="A0A2S0VLA3"/>
<evidence type="ECO:0000256" key="5">
    <source>
        <dbReference type="PIRNR" id="PIRNR019574"/>
    </source>
</evidence>
<keyword evidence="3 6" id="KW-0732">Signal</keyword>
<evidence type="ECO:0000256" key="2">
    <source>
        <dbReference type="ARBA" id="ARBA00022448"/>
    </source>
</evidence>
<dbReference type="SUPFAM" id="SSF53850">
    <property type="entry name" value="Periplasmic binding protein-like II"/>
    <property type="match status" value="1"/>
</dbReference>
<evidence type="ECO:0000256" key="3">
    <source>
        <dbReference type="ARBA" id="ARBA00022729"/>
    </source>
</evidence>
<comment type="similarity">
    <text evidence="5">Belongs to the bacterial solute-binding protein PotD/PotF family.</text>
</comment>
<feature type="signal peptide" evidence="6">
    <location>
        <begin position="1"/>
        <end position="19"/>
    </location>
</feature>
<sequence length="349" mass="40227">MIRSGIALLCLLLLPSSYAANSLVVLNWPDYLPKQVIDDFQKEYNVDVSMVYYESDEIKDYLLSANDGQNYDVVISSLFRTQNYRNRAWLQKIDQSKIPNLQHIEERWLAHYHTTDQTCVPYLWGTLGILYNTQSVNTDITSWQQFYSPHLQTKQKIKLLSDSRDVLATALIALGYSVNIQDIKQVRQAGRLLYNRMNNVASFGALELNKNSELIQNKISMAMAYNGDGLYLSELDPRLKYVVPNEGTPLWLDCLTIMQKSNNKLSAYQFVNYLHEPKVAASISEALFYATPNKSAKQFLSADILNNKQVYLSESVLEKSEFYQQLPAQMQREYQTIFSQLSFILDKEQ</sequence>
<dbReference type="GO" id="GO:0015846">
    <property type="term" value="P:polyamine transport"/>
    <property type="evidence" value="ECO:0007669"/>
    <property type="project" value="InterPro"/>
</dbReference>
<dbReference type="Pfam" id="PF13416">
    <property type="entry name" value="SBP_bac_8"/>
    <property type="match status" value="1"/>
</dbReference>
<protein>
    <recommendedName>
        <fullName evidence="5">Putrescine-binding periplasmic protein</fullName>
    </recommendedName>
</protein>
<name>A0A2S0VLA3_9ALTE</name>
<dbReference type="InterPro" id="IPR006059">
    <property type="entry name" value="SBP"/>
</dbReference>
<dbReference type="Proteomes" id="UP000244441">
    <property type="component" value="Chromosome"/>
</dbReference>
<organism evidence="7 8">
    <name type="scientific">Saccharobesus litoralis</name>
    <dbReference type="NCBI Taxonomy" id="2172099"/>
    <lineage>
        <taxon>Bacteria</taxon>
        <taxon>Pseudomonadati</taxon>
        <taxon>Pseudomonadota</taxon>
        <taxon>Gammaproteobacteria</taxon>
        <taxon>Alteromonadales</taxon>
        <taxon>Alteromonadaceae</taxon>
        <taxon>Saccharobesus</taxon>
    </lineage>
</organism>
<dbReference type="RefSeq" id="WP_108601073.1">
    <property type="nucleotide sequence ID" value="NZ_CP026604.1"/>
</dbReference>
<dbReference type="OrthoDB" id="9769319at2"/>
<evidence type="ECO:0000256" key="1">
    <source>
        <dbReference type="ARBA" id="ARBA00004418"/>
    </source>
</evidence>
<accession>A0A2S0VLA3</accession>
<proteinExistence type="inferred from homology"/>
<dbReference type="InterPro" id="IPR001188">
    <property type="entry name" value="Sperm_putr-bd"/>
</dbReference>
<gene>
    <name evidence="7" type="ORF">C2869_00415</name>
</gene>
<evidence type="ECO:0000313" key="8">
    <source>
        <dbReference type="Proteomes" id="UP000244441"/>
    </source>
</evidence>
<keyword evidence="2 5" id="KW-0813">Transport</keyword>
<dbReference type="EMBL" id="CP026604">
    <property type="protein sequence ID" value="AWB64994.1"/>
    <property type="molecule type" value="Genomic_DNA"/>
</dbReference>
<dbReference type="PANTHER" id="PTHR30222:SF17">
    <property type="entry name" value="SPERMIDINE_PUTRESCINE-BINDING PERIPLASMIC PROTEIN"/>
    <property type="match status" value="1"/>
</dbReference>
<keyword evidence="8" id="KW-1185">Reference proteome</keyword>
<evidence type="ECO:0000256" key="4">
    <source>
        <dbReference type="ARBA" id="ARBA00022764"/>
    </source>
</evidence>
<feature type="chain" id="PRO_5015391153" description="Putrescine-binding periplasmic protein" evidence="6">
    <location>
        <begin position="20"/>
        <end position="349"/>
    </location>
</feature>
<dbReference type="CDD" id="cd13590">
    <property type="entry name" value="PBP2_PotD_PotF_like"/>
    <property type="match status" value="1"/>
</dbReference>
<dbReference type="GO" id="GO:0019808">
    <property type="term" value="F:polyamine binding"/>
    <property type="evidence" value="ECO:0007669"/>
    <property type="project" value="InterPro"/>
</dbReference>
<dbReference type="Gene3D" id="3.40.190.10">
    <property type="entry name" value="Periplasmic binding protein-like II"/>
    <property type="match status" value="2"/>
</dbReference>
<reference evidence="7 8" key="1">
    <citation type="submission" date="2018-01" db="EMBL/GenBank/DDBJ databases">
        <title>Genome sequence of a Cantenovulum-like bacteria.</title>
        <authorList>
            <person name="Tan W.R."/>
            <person name="Lau N.-S."/>
            <person name="Go F."/>
            <person name="Amirul A.-A.A."/>
        </authorList>
    </citation>
    <scope>NUCLEOTIDE SEQUENCE [LARGE SCALE GENOMIC DNA]</scope>
    <source>
        <strain evidence="7 8">CCB-QB4</strain>
    </source>
</reference>
<dbReference type="KEGG" id="cate:C2869_00415"/>
<evidence type="ECO:0000313" key="7">
    <source>
        <dbReference type="EMBL" id="AWB64994.1"/>
    </source>
</evidence>
<dbReference type="PANTHER" id="PTHR30222">
    <property type="entry name" value="SPERMIDINE/PUTRESCINE-BINDING PERIPLASMIC PROTEIN"/>
    <property type="match status" value="1"/>
</dbReference>
<dbReference type="PRINTS" id="PR00909">
    <property type="entry name" value="SPERMDNBNDNG"/>
</dbReference>
<comment type="subcellular location">
    <subcellularLocation>
        <location evidence="1 5">Periplasm</location>
    </subcellularLocation>
</comment>
<dbReference type="PIRSF" id="PIRSF019574">
    <property type="entry name" value="Periplasmic_polyamine_BP"/>
    <property type="match status" value="1"/>
</dbReference>
<evidence type="ECO:0000256" key="6">
    <source>
        <dbReference type="SAM" id="SignalP"/>
    </source>
</evidence>